<dbReference type="PANTHER" id="PTHR45857">
    <property type="entry name" value="FORMIN-LIKE PROTEIN"/>
    <property type="match status" value="1"/>
</dbReference>
<protein>
    <recommendedName>
        <fullName evidence="3">GBD/FH3 domain-containing protein</fullName>
    </recommendedName>
</protein>
<dbReference type="Pfam" id="PF06367">
    <property type="entry name" value="Drf_FH3"/>
    <property type="match status" value="1"/>
</dbReference>
<proteinExistence type="predicted"/>
<feature type="compositionally biased region" description="Acidic residues" evidence="2">
    <location>
        <begin position="427"/>
        <end position="443"/>
    </location>
</feature>
<keyword evidence="5" id="KW-1185">Reference proteome</keyword>
<evidence type="ECO:0000313" key="5">
    <source>
        <dbReference type="Proteomes" id="UP000007819"/>
    </source>
</evidence>
<dbReference type="InterPro" id="IPR010473">
    <property type="entry name" value="GTPase-bd"/>
</dbReference>
<evidence type="ECO:0000256" key="1">
    <source>
        <dbReference type="SAM" id="Coils"/>
    </source>
</evidence>
<dbReference type="AlphaFoldDB" id="A0A8R2NTW7"/>
<feature type="domain" description="GBD/FH3" evidence="3">
    <location>
        <begin position="53"/>
        <end position="453"/>
    </location>
</feature>
<dbReference type="GO" id="GO:0008360">
    <property type="term" value="P:regulation of cell shape"/>
    <property type="evidence" value="ECO:0007669"/>
    <property type="project" value="TreeGrafter"/>
</dbReference>
<dbReference type="GO" id="GO:0016477">
    <property type="term" value="P:cell migration"/>
    <property type="evidence" value="ECO:0007669"/>
    <property type="project" value="TreeGrafter"/>
</dbReference>
<dbReference type="GeneID" id="100166066"/>
<dbReference type="GO" id="GO:0030866">
    <property type="term" value="P:cortical actin cytoskeleton organization"/>
    <property type="evidence" value="ECO:0007669"/>
    <property type="project" value="TreeGrafter"/>
</dbReference>
<reference evidence="4" key="2">
    <citation type="submission" date="2022-06" db="UniProtKB">
        <authorList>
            <consortium name="EnsemblMetazoa"/>
        </authorList>
    </citation>
    <scope>IDENTIFICATION</scope>
</reference>
<dbReference type="PANTHER" id="PTHR45857:SF9">
    <property type="entry name" value="MULTIPLE WING HAIRS, ISOFORM C"/>
    <property type="match status" value="1"/>
</dbReference>
<dbReference type="InterPro" id="IPR010472">
    <property type="entry name" value="FH3_dom"/>
</dbReference>
<organism evidence="4 5">
    <name type="scientific">Acyrthosiphon pisum</name>
    <name type="common">Pea aphid</name>
    <dbReference type="NCBI Taxonomy" id="7029"/>
    <lineage>
        <taxon>Eukaryota</taxon>
        <taxon>Metazoa</taxon>
        <taxon>Ecdysozoa</taxon>
        <taxon>Arthropoda</taxon>
        <taxon>Hexapoda</taxon>
        <taxon>Insecta</taxon>
        <taxon>Pterygota</taxon>
        <taxon>Neoptera</taxon>
        <taxon>Paraneoptera</taxon>
        <taxon>Hemiptera</taxon>
        <taxon>Sternorrhyncha</taxon>
        <taxon>Aphidomorpha</taxon>
        <taxon>Aphidoidea</taxon>
        <taxon>Aphididae</taxon>
        <taxon>Macrosiphini</taxon>
        <taxon>Acyrthosiphon</taxon>
    </lineage>
</organism>
<accession>A0A8R2NTW7</accession>
<evidence type="ECO:0000313" key="4">
    <source>
        <dbReference type="EnsemblMetazoa" id="XP_029347420.1"/>
    </source>
</evidence>
<dbReference type="EnsemblMetazoa" id="XM_029491560.1">
    <property type="protein sequence ID" value="XP_029347420.1"/>
    <property type="gene ID" value="LOC100166066"/>
</dbReference>
<dbReference type="GO" id="GO:0051015">
    <property type="term" value="F:actin filament binding"/>
    <property type="evidence" value="ECO:0007669"/>
    <property type="project" value="TreeGrafter"/>
</dbReference>
<evidence type="ECO:0000259" key="3">
    <source>
        <dbReference type="PROSITE" id="PS51232"/>
    </source>
</evidence>
<dbReference type="InterPro" id="IPR043592">
    <property type="entry name" value="FMNL_animal"/>
</dbReference>
<feature type="compositionally biased region" description="Basic and acidic residues" evidence="2">
    <location>
        <begin position="406"/>
        <end position="420"/>
    </location>
</feature>
<dbReference type="SUPFAM" id="SSF48371">
    <property type="entry name" value="ARM repeat"/>
    <property type="match status" value="1"/>
</dbReference>
<dbReference type="SMART" id="SM01139">
    <property type="entry name" value="Drf_FH3"/>
    <property type="match status" value="1"/>
</dbReference>
<dbReference type="Pfam" id="PF06371">
    <property type="entry name" value="Drf_GBD"/>
    <property type="match status" value="1"/>
</dbReference>
<dbReference type="InterPro" id="IPR016024">
    <property type="entry name" value="ARM-type_fold"/>
</dbReference>
<feature type="coiled-coil region" evidence="1">
    <location>
        <begin position="367"/>
        <end position="401"/>
    </location>
</feature>
<reference evidence="5" key="1">
    <citation type="submission" date="2010-06" db="EMBL/GenBank/DDBJ databases">
        <authorList>
            <person name="Jiang H."/>
            <person name="Abraham K."/>
            <person name="Ali S."/>
            <person name="Alsbrooks S.L."/>
            <person name="Anim B.N."/>
            <person name="Anosike U.S."/>
            <person name="Attaway T."/>
            <person name="Bandaranaike D.P."/>
            <person name="Battles P.K."/>
            <person name="Bell S.N."/>
            <person name="Bell A.V."/>
            <person name="Beltran B."/>
            <person name="Bickham C."/>
            <person name="Bustamante Y."/>
            <person name="Caleb T."/>
            <person name="Canada A."/>
            <person name="Cardenas V."/>
            <person name="Carter K."/>
            <person name="Chacko J."/>
            <person name="Chandrabose M.N."/>
            <person name="Chavez D."/>
            <person name="Chavez A."/>
            <person name="Chen L."/>
            <person name="Chu H.-S."/>
            <person name="Claassen K.J."/>
            <person name="Cockrell R."/>
            <person name="Collins M."/>
            <person name="Cooper J.A."/>
            <person name="Cree A."/>
            <person name="Curry S.M."/>
            <person name="Da Y."/>
            <person name="Dao M.D."/>
            <person name="Das B."/>
            <person name="Davila M.-L."/>
            <person name="Davy-Carroll L."/>
            <person name="Denson S."/>
            <person name="Dinh H."/>
            <person name="Ebong V.E."/>
            <person name="Edwards J.R."/>
            <person name="Egan A."/>
            <person name="El-Daye J."/>
            <person name="Escobedo L."/>
            <person name="Fernandez S."/>
            <person name="Fernando P.R."/>
            <person name="Flagg N."/>
            <person name="Forbes L.D."/>
            <person name="Fowler R.G."/>
            <person name="Fu Q."/>
            <person name="Gabisi R.A."/>
            <person name="Ganer J."/>
            <person name="Garbino Pronczuk A."/>
            <person name="Garcia R.M."/>
            <person name="Garner T."/>
            <person name="Garrett T.E."/>
            <person name="Gonzalez D.A."/>
            <person name="Hamid H."/>
            <person name="Hawkins E.S."/>
            <person name="Hirani K."/>
            <person name="Hogues M.E."/>
            <person name="Hollins B."/>
            <person name="Hsiao C.-H."/>
            <person name="Jabil R."/>
            <person name="James M.L."/>
            <person name="Jhangiani S.N."/>
            <person name="Johnson B."/>
            <person name="Johnson Q."/>
            <person name="Joshi V."/>
            <person name="Kalu J.B."/>
            <person name="Kam C."/>
            <person name="Kashfia A."/>
            <person name="Keebler J."/>
            <person name="Kisamo H."/>
            <person name="Kovar C.L."/>
            <person name="Lago L.A."/>
            <person name="Lai C.-Y."/>
            <person name="Laidlaw J."/>
            <person name="Lara F."/>
            <person name="Le T.-K."/>
            <person name="Lee S.L."/>
            <person name="Legall F.H."/>
            <person name="Lemon S.J."/>
            <person name="Lewis L.R."/>
            <person name="Li B."/>
            <person name="Liu Y."/>
            <person name="Liu Y.-S."/>
            <person name="Lopez J."/>
            <person name="Lozado R.J."/>
            <person name="Lu J."/>
            <person name="Madu R.C."/>
            <person name="Maheshwari M."/>
            <person name="Maheshwari R."/>
            <person name="Malloy K."/>
            <person name="Martinez E."/>
            <person name="Mathew T."/>
            <person name="Mercado I.C."/>
            <person name="Mercado C."/>
            <person name="Meyer B."/>
            <person name="Montgomery K."/>
            <person name="Morgan M.B."/>
            <person name="Munidasa M."/>
            <person name="Nazareth L.V."/>
            <person name="Nelson J."/>
            <person name="Ng B.M."/>
            <person name="Nguyen N.B."/>
            <person name="Nguyen P.Q."/>
            <person name="Nguyen T."/>
            <person name="Obregon M."/>
            <person name="Okwuonu G.O."/>
            <person name="Onwere C.G."/>
            <person name="Orozco G."/>
            <person name="Parra A."/>
            <person name="Patel S."/>
            <person name="Patil S."/>
            <person name="Perez A."/>
            <person name="Perez Y."/>
            <person name="Pham C."/>
            <person name="Primus E.L."/>
            <person name="Pu L.-L."/>
            <person name="Puazo M."/>
            <person name="Qin X."/>
            <person name="Quiroz J.B."/>
            <person name="Reese J."/>
            <person name="Richards S."/>
            <person name="Rives C.M."/>
            <person name="Robberts R."/>
            <person name="Ruiz S.J."/>
            <person name="Ruiz M.J."/>
            <person name="Santibanez J."/>
            <person name="Schneider B.W."/>
            <person name="Sisson I."/>
            <person name="Smith M."/>
            <person name="Sodergren E."/>
            <person name="Song X.-Z."/>
            <person name="Song B.B."/>
            <person name="Summersgill H."/>
            <person name="Thelus R."/>
            <person name="Thornton R.D."/>
            <person name="Trejos Z.Y."/>
            <person name="Usmani K."/>
            <person name="Vattathil S."/>
            <person name="Villasana D."/>
            <person name="Walker D.L."/>
            <person name="Wang S."/>
            <person name="Wang K."/>
            <person name="White C.S."/>
            <person name="Williams A.C."/>
            <person name="Williamson J."/>
            <person name="Wilson K."/>
            <person name="Woghiren I.O."/>
            <person name="Woodworth J.R."/>
            <person name="Worley K.C."/>
            <person name="Wright R.A."/>
            <person name="Wu W."/>
            <person name="Young L."/>
            <person name="Zhang L."/>
            <person name="Zhang J."/>
            <person name="Zhu Y."/>
            <person name="Muzny D.M."/>
            <person name="Weinstock G."/>
            <person name="Gibbs R.A."/>
        </authorList>
    </citation>
    <scope>NUCLEOTIDE SEQUENCE [LARGE SCALE GENOMIC DNA]</scope>
    <source>
        <strain evidence="5">LSR1</strain>
    </source>
</reference>
<keyword evidence="1" id="KW-0175">Coiled coil</keyword>
<dbReference type="Gene3D" id="1.25.10.10">
    <property type="entry name" value="Leucine-rich Repeat Variant"/>
    <property type="match status" value="1"/>
</dbReference>
<dbReference type="GO" id="GO:0005829">
    <property type="term" value="C:cytosol"/>
    <property type="evidence" value="ECO:0007669"/>
    <property type="project" value="TreeGrafter"/>
</dbReference>
<dbReference type="SMART" id="SM01140">
    <property type="entry name" value="Drf_GBD"/>
    <property type="match status" value="1"/>
</dbReference>
<dbReference type="OrthoDB" id="6427809at2759"/>
<dbReference type="CTD" id="38131"/>
<dbReference type="InterPro" id="IPR014768">
    <property type="entry name" value="GBD/FH3_dom"/>
</dbReference>
<dbReference type="InterPro" id="IPR011989">
    <property type="entry name" value="ARM-like"/>
</dbReference>
<feature type="region of interest" description="Disordered" evidence="2">
    <location>
        <begin position="110"/>
        <end position="132"/>
    </location>
</feature>
<dbReference type="RefSeq" id="XP_029347420.1">
    <property type="nucleotide sequence ID" value="XM_029491560.1"/>
</dbReference>
<sequence>MARSVFRSPRVVVVVAGQQLHQTTEDFHRSQDGAANETNSDYYFYKQISAKPNSKMNDHVARLRVVQEVSSRNSSASWNSSCTFSTEQSFQDQPRPPVYNVEDYAGSLRKFGKRGPASDVNNGDSSESKETEMTLKEFTSATELLEKLNSDLKLAYFSFVQEFVGDPIDGVTLLLELLKTIQQNGTQTKCTPANQRRIALDENACLQCLKYCMRCQDAARKLAISPAGLYTLAACIMSTVNQSRLLTLELLTKACCESGTVDGHNTVSDAMSTMRLRFAEPVRFRFLVGMMSGSGSSGMELLLAGLKFINAFTETCPDLQTKFYVQAELKQAGFKPAAILKNISNKSPLLSSVSDEIYRWQKNFINVESLKRQHDEVIREAKSLREKVTMLEKKIHILQEEKRVISSRKDHVDSSQKNKIEGGGNSAEDEGISSSEQDDCEEEVSAKKVKVPYKMYSVSQGDTTIEEVLEDFDKVINDASTESGDGRKMSSVSSDNSKRYYEYSDTDDVVIIPTRIVPEPPRRSRSLFMNKNFEVNPFFEDDEESIDSECAYEDDDDEVKSKIKRSETFHSVQKQIKRFSDLALNSHRVEDEEKIKDGGRRKSIYNVFGNASEAENSMYANNRPVTRSVSTRNVNDSRIPVIKFDHCKSERSVYLPMGCRVTKEPKVFMTRGHNNAGLYSGYKDTTAAAGKDSSPKCKLSTGGSSNGLKALQHINMSVSTGKLSDFPSGLY</sequence>
<dbReference type="GO" id="GO:0031267">
    <property type="term" value="F:small GTPase binding"/>
    <property type="evidence" value="ECO:0007669"/>
    <property type="project" value="InterPro"/>
</dbReference>
<name>A0A8R2NTW7_ACYPI</name>
<feature type="region of interest" description="Disordered" evidence="2">
    <location>
        <begin position="406"/>
        <end position="444"/>
    </location>
</feature>
<dbReference type="PROSITE" id="PS51232">
    <property type="entry name" value="GBD_FH3"/>
    <property type="match status" value="1"/>
</dbReference>
<evidence type="ECO:0000256" key="2">
    <source>
        <dbReference type="SAM" id="MobiDB-lite"/>
    </source>
</evidence>
<dbReference type="Proteomes" id="UP000007819">
    <property type="component" value="Chromosome A3"/>
</dbReference>